<dbReference type="Proteomes" id="UP000249377">
    <property type="component" value="Unassembled WGS sequence"/>
</dbReference>
<dbReference type="PANTHER" id="PTHR33164:SF43">
    <property type="entry name" value="HTH-TYPE TRANSCRIPTIONAL REPRESSOR YETL"/>
    <property type="match status" value="1"/>
</dbReference>
<dbReference type="PANTHER" id="PTHR33164">
    <property type="entry name" value="TRANSCRIPTIONAL REGULATOR, MARR FAMILY"/>
    <property type="match status" value="1"/>
</dbReference>
<sequence length="178" mass="19780">MRQIKNKGLRHMKADAFRMEMWRNLFRIKYCMEKIMDPVTQPEGLTPLQALVLLAIRNRQVCNIRALCDATQITQSNASTLCKKLEQAGFLYRVRSKADERVVTLSVTPAGCGALERILNRLHFIDGVLEQAGPEKLDAILAGAEATIEVLALLERAAPDIQAQRLPQTDKPGPTTAG</sequence>
<dbReference type="Pfam" id="PF12802">
    <property type="entry name" value="MarR_2"/>
    <property type="match status" value="1"/>
</dbReference>
<proteinExistence type="predicted"/>
<dbReference type="SUPFAM" id="SSF46785">
    <property type="entry name" value="Winged helix' DNA-binding domain"/>
    <property type="match status" value="1"/>
</dbReference>
<evidence type="ECO:0000313" key="3">
    <source>
        <dbReference type="Proteomes" id="UP000249377"/>
    </source>
</evidence>
<gene>
    <name evidence="2" type="ORF">DPQ25_04290</name>
</gene>
<reference evidence="2 3" key="1">
    <citation type="submission" date="2018-06" db="EMBL/GenBank/DDBJ databases">
        <title>Noncontiguous genome sequence of Ruminococcaceae bacterium ASD2818.</title>
        <authorList>
            <person name="Chaplin A.V."/>
            <person name="Sokolova S.R."/>
            <person name="Kochetkova T.O."/>
            <person name="Goltsov A.Y."/>
            <person name="Trofimov D.Y."/>
            <person name="Efimov B.A."/>
        </authorList>
    </citation>
    <scope>NUCLEOTIDE SEQUENCE [LARGE SCALE GENOMIC DNA]</scope>
    <source>
        <strain evidence="2 3">ASD2818</strain>
    </source>
</reference>
<dbReference type="InterPro" id="IPR036390">
    <property type="entry name" value="WH_DNA-bd_sf"/>
</dbReference>
<keyword evidence="3" id="KW-1185">Reference proteome</keyword>
<name>A0A328UGP5_9FIRM</name>
<dbReference type="InterPro" id="IPR039422">
    <property type="entry name" value="MarR/SlyA-like"/>
</dbReference>
<dbReference type="InterPro" id="IPR036388">
    <property type="entry name" value="WH-like_DNA-bd_sf"/>
</dbReference>
<evidence type="ECO:0000313" key="2">
    <source>
        <dbReference type="EMBL" id="RAQ30708.1"/>
    </source>
</evidence>
<comment type="caution">
    <text evidence="2">The sequence shown here is derived from an EMBL/GenBank/DDBJ whole genome shotgun (WGS) entry which is preliminary data.</text>
</comment>
<dbReference type="InterPro" id="IPR000835">
    <property type="entry name" value="HTH_MarR-typ"/>
</dbReference>
<accession>A0A328UGP5</accession>
<dbReference type="PROSITE" id="PS50995">
    <property type="entry name" value="HTH_MARR_2"/>
    <property type="match status" value="1"/>
</dbReference>
<dbReference type="GO" id="GO:0003700">
    <property type="term" value="F:DNA-binding transcription factor activity"/>
    <property type="evidence" value="ECO:0007669"/>
    <property type="project" value="InterPro"/>
</dbReference>
<dbReference type="EMBL" id="QLYR01000001">
    <property type="protein sequence ID" value="RAQ30708.1"/>
    <property type="molecule type" value="Genomic_DNA"/>
</dbReference>
<dbReference type="SMART" id="SM00347">
    <property type="entry name" value="HTH_MARR"/>
    <property type="match status" value="1"/>
</dbReference>
<feature type="domain" description="HTH marR-type" evidence="1">
    <location>
        <begin position="18"/>
        <end position="159"/>
    </location>
</feature>
<protein>
    <recommendedName>
        <fullName evidence="1">HTH marR-type domain-containing protein</fullName>
    </recommendedName>
</protein>
<dbReference type="Gene3D" id="1.10.10.10">
    <property type="entry name" value="Winged helix-like DNA-binding domain superfamily/Winged helix DNA-binding domain"/>
    <property type="match status" value="1"/>
</dbReference>
<dbReference type="AlphaFoldDB" id="A0A328UGP5"/>
<organism evidence="2 3">
    <name type="scientific">Hydrogeniiclostridium mannosilyticum</name>
    <dbReference type="NCBI Taxonomy" id="2764322"/>
    <lineage>
        <taxon>Bacteria</taxon>
        <taxon>Bacillati</taxon>
        <taxon>Bacillota</taxon>
        <taxon>Clostridia</taxon>
        <taxon>Eubacteriales</taxon>
        <taxon>Acutalibacteraceae</taxon>
        <taxon>Hydrogeniiclostridium</taxon>
    </lineage>
</organism>
<dbReference type="GO" id="GO:0006950">
    <property type="term" value="P:response to stress"/>
    <property type="evidence" value="ECO:0007669"/>
    <property type="project" value="TreeGrafter"/>
</dbReference>
<evidence type="ECO:0000259" key="1">
    <source>
        <dbReference type="PROSITE" id="PS50995"/>
    </source>
</evidence>